<dbReference type="PANTHER" id="PTHR11581:SF0">
    <property type="entry name" value="SMALL RIBOSOMAL SUBUNIT PROTEIN ES4"/>
    <property type="match status" value="1"/>
</dbReference>
<name>A0A4C1U0B2_EUMVA</name>
<dbReference type="PROSITE" id="PS50889">
    <property type="entry name" value="S4"/>
    <property type="match status" value="1"/>
</dbReference>
<feature type="domain" description="KOW" evidence="7">
    <location>
        <begin position="197"/>
        <end position="224"/>
    </location>
</feature>
<dbReference type="FunFam" id="2.30.30.30:FF:000005">
    <property type="entry name" value="40S ribosomal protein S4"/>
    <property type="match status" value="1"/>
</dbReference>
<dbReference type="InterPro" id="IPR038237">
    <property type="entry name" value="Ribosomal_eS4_central_sf"/>
</dbReference>
<dbReference type="FunFam" id="2.40.50.740:FF:000001">
    <property type="entry name" value="40S ribosomal protein S4"/>
    <property type="match status" value="1"/>
</dbReference>
<evidence type="ECO:0000256" key="3">
    <source>
        <dbReference type="ARBA" id="ARBA00022884"/>
    </source>
</evidence>
<evidence type="ECO:0000313" key="8">
    <source>
        <dbReference type="EMBL" id="GBP19765.1"/>
    </source>
</evidence>
<dbReference type="AlphaFoldDB" id="A0A4C1U0B2"/>
<dbReference type="PANTHER" id="PTHR11581">
    <property type="entry name" value="30S/40S RIBOSOMAL PROTEIN S4"/>
    <property type="match status" value="1"/>
</dbReference>
<comment type="similarity">
    <text evidence="1 6">Belongs to the eukaryotic ribosomal protein eS4 family.</text>
</comment>
<dbReference type="GO" id="GO:0019843">
    <property type="term" value="F:rRNA binding"/>
    <property type="evidence" value="ECO:0007669"/>
    <property type="project" value="UniProtKB-UniRule"/>
</dbReference>
<dbReference type="OrthoDB" id="1109245at2759"/>
<reference evidence="8 9" key="1">
    <citation type="journal article" date="2019" name="Commun. Biol.">
        <title>The bagworm genome reveals a unique fibroin gene that provides high tensile strength.</title>
        <authorList>
            <person name="Kono N."/>
            <person name="Nakamura H."/>
            <person name="Ohtoshi R."/>
            <person name="Tomita M."/>
            <person name="Numata K."/>
            <person name="Arakawa K."/>
        </authorList>
    </citation>
    <scope>NUCLEOTIDE SEQUENCE [LARGE SCALE GENOMIC DNA]</scope>
</reference>
<dbReference type="Proteomes" id="UP000299102">
    <property type="component" value="Unassembled WGS sequence"/>
</dbReference>
<dbReference type="FunFam" id="3.10.290.10:FF:000051">
    <property type="entry name" value="40S ribosomal protein S4, X isoform"/>
    <property type="match status" value="1"/>
</dbReference>
<dbReference type="Pfam" id="PF01479">
    <property type="entry name" value="S4"/>
    <property type="match status" value="1"/>
</dbReference>
<keyword evidence="5 6" id="KW-0687">Ribonucleoprotein</keyword>
<keyword evidence="9" id="KW-1185">Reference proteome</keyword>
<evidence type="ECO:0000256" key="6">
    <source>
        <dbReference type="PIRNR" id="PIRNR002116"/>
    </source>
</evidence>
<evidence type="ECO:0000256" key="5">
    <source>
        <dbReference type="ARBA" id="ARBA00023274"/>
    </source>
</evidence>
<dbReference type="Gene3D" id="2.40.50.740">
    <property type="match status" value="1"/>
</dbReference>
<evidence type="ECO:0000259" key="7">
    <source>
        <dbReference type="SMART" id="SM00739"/>
    </source>
</evidence>
<dbReference type="InterPro" id="IPR032277">
    <property type="entry name" value="Ribosomal_eS4_C"/>
</dbReference>
<evidence type="ECO:0000256" key="4">
    <source>
        <dbReference type="ARBA" id="ARBA00022980"/>
    </source>
</evidence>
<dbReference type="InterPro" id="IPR036986">
    <property type="entry name" value="S4_RNA-bd_sf"/>
</dbReference>
<organism evidence="8 9">
    <name type="scientific">Eumeta variegata</name>
    <name type="common">Bagworm moth</name>
    <name type="synonym">Eumeta japonica</name>
    <dbReference type="NCBI Taxonomy" id="151549"/>
    <lineage>
        <taxon>Eukaryota</taxon>
        <taxon>Metazoa</taxon>
        <taxon>Ecdysozoa</taxon>
        <taxon>Arthropoda</taxon>
        <taxon>Hexapoda</taxon>
        <taxon>Insecta</taxon>
        <taxon>Pterygota</taxon>
        <taxon>Neoptera</taxon>
        <taxon>Endopterygota</taxon>
        <taxon>Lepidoptera</taxon>
        <taxon>Glossata</taxon>
        <taxon>Ditrysia</taxon>
        <taxon>Tineoidea</taxon>
        <taxon>Psychidae</taxon>
        <taxon>Oiketicinae</taxon>
        <taxon>Eumeta</taxon>
    </lineage>
</organism>
<dbReference type="CDD" id="cd00165">
    <property type="entry name" value="S4"/>
    <property type="match status" value="1"/>
</dbReference>
<dbReference type="Gene3D" id="2.30.30.30">
    <property type="match status" value="1"/>
</dbReference>
<dbReference type="InterPro" id="IPR000876">
    <property type="entry name" value="Ribosomal_eS4"/>
</dbReference>
<evidence type="ECO:0000256" key="2">
    <source>
        <dbReference type="ARBA" id="ARBA00022730"/>
    </source>
</evidence>
<dbReference type="Pfam" id="PF00467">
    <property type="entry name" value="KOW"/>
    <property type="match status" value="1"/>
</dbReference>
<keyword evidence="4 6" id="KW-0689">Ribosomal protein</keyword>
<proteinExistence type="inferred from homology"/>
<dbReference type="InterPro" id="IPR013845">
    <property type="entry name" value="Ribosomal_eS4_central_region"/>
</dbReference>
<dbReference type="Gene3D" id="3.10.290.10">
    <property type="entry name" value="RNA-binding S4 domain"/>
    <property type="match status" value="1"/>
</dbReference>
<dbReference type="GO" id="GO:0022627">
    <property type="term" value="C:cytosolic small ribosomal subunit"/>
    <property type="evidence" value="ECO:0007669"/>
    <property type="project" value="TreeGrafter"/>
</dbReference>
<keyword evidence="2 6" id="KW-0699">rRNA-binding</keyword>
<dbReference type="PIRSF" id="PIRSF002116">
    <property type="entry name" value="Ribosomal_S4"/>
    <property type="match status" value="1"/>
</dbReference>
<comment type="caution">
    <text evidence="8">The sequence shown here is derived from an EMBL/GenBank/DDBJ whole genome shotgun (WGS) entry which is preliminary data.</text>
</comment>
<dbReference type="Pfam" id="PF00900">
    <property type="entry name" value="Ribosomal_S4e"/>
    <property type="match status" value="1"/>
</dbReference>
<sequence length="286" mass="32228">MKVMVFERGLSTAECDILIKGEKVEQARGPKKHLKRLNAPKAWMLDKLGGVFAPRPSTGPHKLRECLPLVIFLRNRLKYALTGNEVLKIVKQRLIKVDGKVRTDPTYPAGFMVSIEKTNELFRLIYDVKGRFTIHRITPEEAKYKLCKVKRVQMGPKNVPFLVTHDGRTIRYPDPLIKVNDSIQLDIATSKIMDFIKFESGNLCMITGGRNLGRVGTIVSRERHPGSFDIVHIKDSTGHTFATRLNNVFIIGKGTKAYISLPRGKGVRLTIAEERDKRIAAKVAGQ</sequence>
<protein>
    <recommendedName>
        <fullName evidence="6">40S ribosomal protein S4</fullName>
    </recommendedName>
</protein>
<dbReference type="HAMAP" id="MF_00485">
    <property type="entry name" value="Ribosomal_eS4"/>
    <property type="match status" value="1"/>
</dbReference>
<dbReference type="STRING" id="151549.A0A4C1U0B2"/>
<dbReference type="GO" id="GO:0003735">
    <property type="term" value="F:structural constituent of ribosome"/>
    <property type="evidence" value="ECO:0007669"/>
    <property type="project" value="UniProtKB-UniRule"/>
</dbReference>
<accession>A0A4C1U0B2</accession>
<dbReference type="InterPro" id="IPR002942">
    <property type="entry name" value="S4_RNA-bd"/>
</dbReference>
<evidence type="ECO:0000256" key="1">
    <source>
        <dbReference type="ARBA" id="ARBA00007500"/>
    </source>
</evidence>
<dbReference type="Pfam" id="PF16121">
    <property type="entry name" value="40S_S4_C"/>
    <property type="match status" value="1"/>
</dbReference>
<dbReference type="PROSITE" id="PS00528">
    <property type="entry name" value="RIBOSOMAL_S4E"/>
    <property type="match status" value="1"/>
</dbReference>
<dbReference type="InterPro" id="IPR014722">
    <property type="entry name" value="Rib_uL2_dom2"/>
</dbReference>
<gene>
    <name evidence="8" type="primary">RpS4</name>
    <name evidence="8" type="ORF">EVAR_8925_1</name>
</gene>
<keyword evidence="3 6" id="KW-0694">RNA-binding</keyword>
<dbReference type="InterPro" id="IPR041982">
    <property type="entry name" value="Ribosomal_eS4_KOW"/>
</dbReference>
<dbReference type="InterPro" id="IPR018199">
    <property type="entry name" value="Ribosomal_eS4_N_CS"/>
</dbReference>
<dbReference type="InterPro" id="IPR013843">
    <property type="entry name" value="Ribosomal_eS4_N"/>
</dbReference>
<dbReference type="InterPro" id="IPR005824">
    <property type="entry name" value="KOW"/>
</dbReference>
<dbReference type="Pfam" id="PF08071">
    <property type="entry name" value="RS4NT"/>
    <property type="match status" value="1"/>
</dbReference>
<evidence type="ECO:0000313" key="9">
    <source>
        <dbReference type="Proteomes" id="UP000299102"/>
    </source>
</evidence>
<dbReference type="SMART" id="SM00739">
    <property type="entry name" value="KOW"/>
    <property type="match status" value="1"/>
</dbReference>
<dbReference type="GO" id="GO:0006412">
    <property type="term" value="P:translation"/>
    <property type="evidence" value="ECO:0007669"/>
    <property type="project" value="InterPro"/>
</dbReference>
<dbReference type="EMBL" id="BGZK01000111">
    <property type="protein sequence ID" value="GBP19765.1"/>
    <property type="molecule type" value="Genomic_DNA"/>
</dbReference>
<dbReference type="CDD" id="cd06087">
    <property type="entry name" value="KOW_RPS4"/>
    <property type="match status" value="1"/>
</dbReference>